<feature type="transmembrane region" description="Helical" evidence="10">
    <location>
        <begin position="489"/>
        <end position="508"/>
    </location>
</feature>
<evidence type="ECO:0000256" key="6">
    <source>
        <dbReference type="ARBA" id="ARBA00022840"/>
    </source>
</evidence>
<organism evidence="12 13">
    <name type="scientific">Lasiodiplodia hormozganensis</name>
    <dbReference type="NCBI Taxonomy" id="869390"/>
    <lineage>
        <taxon>Eukaryota</taxon>
        <taxon>Fungi</taxon>
        <taxon>Dikarya</taxon>
        <taxon>Ascomycota</taxon>
        <taxon>Pezizomycotina</taxon>
        <taxon>Dothideomycetes</taxon>
        <taxon>Dothideomycetes incertae sedis</taxon>
        <taxon>Botryosphaeriales</taxon>
        <taxon>Botryosphaeriaceae</taxon>
        <taxon>Lasiodiplodia</taxon>
    </lineage>
</organism>
<dbReference type="Pfam" id="PF01061">
    <property type="entry name" value="ABC2_membrane"/>
    <property type="match status" value="2"/>
</dbReference>
<dbReference type="Proteomes" id="UP001175001">
    <property type="component" value="Unassembled WGS sequence"/>
</dbReference>
<evidence type="ECO:0000313" key="13">
    <source>
        <dbReference type="Proteomes" id="UP001175001"/>
    </source>
</evidence>
<feature type="transmembrane region" description="Helical" evidence="10">
    <location>
        <begin position="1091"/>
        <end position="1109"/>
    </location>
</feature>
<dbReference type="GO" id="GO:0016020">
    <property type="term" value="C:membrane"/>
    <property type="evidence" value="ECO:0007669"/>
    <property type="project" value="UniProtKB-SubCell"/>
</dbReference>
<dbReference type="InterPro" id="IPR034003">
    <property type="entry name" value="ABCG_PDR_2"/>
</dbReference>
<feature type="transmembrane region" description="Helical" evidence="10">
    <location>
        <begin position="594"/>
        <end position="616"/>
    </location>
</feature>
<feature type="transmembrane region" description="Helical" evidence="10">
    <location>
        <begin position="380"/>
        <end position="400"/>
    </location>
</feature>
<feature type="transmembrane region" description="Helical" evidence="10">
    <location>
        <begin position="421"/>
        <end position="441"/>
    </location>
</feature>
<evidence type="ECO:0000256" key="7">
    <source>
        <dbReference type="ARBA" id="ARBA00022989"/>
    </source>
</evidence>
<keyword evidence="13" id="KW-1185">Reference proteome</keyword>
<dbReference type="PROSITE" id="PS50893">
    <property type="entry name" value="ABC_TRANSPORTER_2"/>
    <property type="match status" value="1"/>
</dbReference>
<dbReference type="Pfam" id="PF00005">
    <property type="entry name" value="ABC_tran"/>
    <property type="match status" value="2"/>
</dbReference>
<dbReference type="Gene3D" id="3.50.50.60">
    <property type="entry name" value="FAD/NAD(P)-binding domain"/>
    <property type="match status" value="1"/>
</dbReference>
<evidence type="ECO:0000256" key="10">
    <source>
        <dbReference type="SAM" id="Phobius"/>
    </source>
</evidence>
<comment type="similarity">
    <text evidence="2">Belongs to the ABC transporter superfamily. ABCG family. PDR (TC 3.A.1.205) subfamily.</text>
</comment>
<dbReference type="FunFam" id="3.40.50.300:FF:000054">
    <property type="entry name" value="ABC multidrug transporter atrF"/>
    <property type="match status" value="1"/>
</dbReference>
<dbReference type="InterPro" id="IPR013525">
    <property type="entry name" value="ABC2_TM"/>
</dbReference>
<feature type="transmembrane region" description="Helical" evidence="10">
    <location>
        <begin position="1052"/>
        <end position="1070"/>
    </location>
</feature>
<dbReference type="Pfam" id="PF01266">
    <property type="entry name" value="DAO"/>
    <property type="match status" value="1"/>
</dbReference>
<protein>
    <submittedName>
        <fullName evidence="12">ABC transporter patM</fullName>
    </submittedName>
</protein>
<dbReference type="Pfam" id="PF06422">
    <property type="entry name" value="PDR_CDR"/>
    <property type="match status" value="1"/>
</dbReference>
<dbReference type="SUPFAM" id="SSF52540">
    <property type="entry name" value="P-loop containing nucleoside triphosphate hydrolases"/>
    <property type="match status" value="2"/>
</dbReference>
<evidence type="ECO:0000256" key="1">
    <source>
        <dbReference type="ARBA" id="ARBA00004141"/>
    </source>
</evidence>
<evidence type="ECO:0000256" key="2">
    <source>
        <dbReference type="ARBA" id="ARBA00006012"/>
    </source>
</evidence>
<dbReference type="InterPro" id="IPR006076">
    <property type="entry name" value="FAD-dep_OxRdtase"/>
</dbReference>
<evidence type="ECO:0000313" key="12">
    <source>
        <dbReference type="EMBL" id="KAK0664257.1"/>
    </source>
</evidence>
<dbReference type="SMART" id="SM00382">
    <property type="entry name" value="AAA"/>
    <property type="match status" value="2"/>
</dbReference>
<dbReference type="EMBL" id="JAUJDW010000002">
    <property type="protein sequence ID" value="KAK0664257.1"/>
    <property type="molecule type" value="Genomic_DNA"/>
</dbReference>
<feature type="transmembrane region" description="Helical" evidence="10">
    <location>
        <begin position="461"/>
        <end position="482"/>
    </location>
</feature>
<keyword evidence="5" id="KW-0547">Nucleotide-binding</keyword>
<sequence>MKGEDEKAMDSSVSNDIQKQIDEQVSLFLEGTPEPHSQGSLDVRFRNLNVIGAGLGAQKTPTVTNAALRLLQTFNPARWLSPPPVASRKLLYNFAGTVRGGEMLLVLGKPGSGCTTFLKTLANMRQEYHDIEGEVLIGSDDAVSMKKDFPGEFAFSSEDDIHFSSLSVATTLRIMCLDNPTRGLDSSTALKLVQTMRSYTDQRGAATIMSVYQASDAMAQLFDKVLVINSGRQIYFGPLKESKQYFEDLGFYYDPRMSLTDFLTTMSGDRRSRTVRQGFAGPPPPVTTEDFEAAFKRSKYWSALIDETSTTPEAPKRSGKVGYALPFWQQVYQCMMRQHRVQLTDRGPWVAEAAGLLAQALMLGTLYWDQQAVTRGLYTRAAALFFNVLVMVLQAFAEFGNTFAQRHILLRHEGMMLYRPAAYALGQILADMPWKAAIVLYNLPTYFLANFQRSAGKFFTWFFVLYCAIMSLGVMFRAIAVFTVSPARAILPVGLLVNVLIVYTGFYITPPGMKVWLGWIRYLNPIYYSFEGVMVNEIVGSQYRCSQPDTIPVGRSYNDSRYQTCAVQGFESGASFLEGDAYLSAFYDFHGQHLWRNVGIVLGFFLIFSVTVMIGMERFKMPAGKFATVFFSTDIPTLRHNSDIESQQSGSSDGEKEDDGQNSSAQDSSAFQQYHNVEIVKTQQTFSWKNLCIDVKTADGTKRLLDNVSGYLKPGSMTALMGMSGAGKTTLLNALSHRANIGTLTGHMFLSTTPLPRSFKRRTGFVHQQDVHLSTSTVREALRLVAHLRQPRSTPRAAKDAYVERVLDLLEMRDVADALIGEAGAGLSLERRKRVSIAVELAAKPDVLLFCDEPTSGLDGDAALEVVRLLRKLADNGLTVLCTIHQPAARLMRAFDELLLLVPGGKTAYCGPLGEDCGVVLEYFGRHTRKCEKWENPADYFLAESVNPDVDWFRLWQESPEHEQLRRKLEGAEDSSEPSSLTSDNSTDDDDPERYAATTWEQLRVVTQRAFTDYWRDPDYVLGKFHLNIGMGLINSLTYLQLRTSLTDMRSAMFSIFVSIITGPVIALAVEPRFTRLRAQFLARERDSNTYRWPVFVGAAVAVELPWALAGGCVYWCLWHYAVGFPYDAGRAAYAFLMYELYTVFVTGVAQMTAACFPTAQGAQMATGFVFLIVNTFNGPLSPPPLTPRGWRWIYTVSPLYYFVEAMAANAVHGRAVECAPGETSVFFTPPGGPSSCRDYAADYFAAENATGYLLDSAATGRCYKVTVFDQHRYDETGYLPGIDASIQAASVDENKIFRASYGTKLHYQRLALESREAWCLLNETRRNENPSHGDSEDLFVGCGMLRVQPTEELGALERETLANMERAGLRDTQFVKGNPADCERAASLGWASKLLQFEIPDAPVRTTYEAVLDSLAGFTKCSEACAHFQKVAAAKGVEFRFGSHEGAFDSLIESPSPTPAAQRQAVGLKTRDGVNHKADVVVIAAGSFSTQLLPDLSYHLESSGGSIATFKIDRDDTYLWDKYSPEKFPVMTWKSAPRDSDGKDTGSVYVFPRTPDGLVKIGYRGIKFTNFQPAPTGTPFTQEKQWSVPLSPAESLTIPPPAVAAIRTFVSIFLPEFKDVPFHSTKLCWYTDSLDNSFVIDYVPTYAHRSVFVCTGGSGHGAKFLPVLGEHAADIFENGDESSSYMRHFWRWRNDAPRGNGLEEGPNGPRNIATEK</sequence>
<evidence type="ECO:0000256" key="4">
    <source>
        <dbReference type="ARBA" id="ARBA00022692"/>
    </source>
</evidence>
<feature type="transmembrane region" description="Helical" evidence="10">
    <location>
        <begin position="349"/>
        <end position="368"/>
    </location>
</feature>
<dbReference type="GO" id="GO:0005524">
    <property type="term" value="F:ATP binding"/>
    <property type="evidence" value="ECO:0007669"/>
    <property type="project" value="UniProtKB-KW"/>
</dbReference>
<dbReference type="PANTHER" id="PTHR19241">
    <property type="entry name" value="ATP-BINDING CASSETTE TRANSPORTER"/>
    <property type="match status" value="1"/>
</dbReference>
<keyword evidence="4 10" id="KW-0812">Transmembrane</keyword>
<evidence type="ECO:0000256" key="9">
    <source>
        <dbReference type="SAM" id="MobiDB-lite"/>
    </source>
</evidence>
<dbReference type="InterPro" id="IPR003593">
    <property type="entry name" value="AAA+_ATPase"/>
</dbReference>
<dbReference type="InterPro" id="IPR010929">
    <property type="entry name" value="PDR_CDR_ABC"/>
</dbReference>
<evidence type="ECO:0000256" key="3">
    <source>
        <dbReference type="ARBA" id="ARBA00022448"/>
    </source>
</evidence>
<keyword evidence="7 10" id="KW-1133">Transmembrane helix</keyword>
<feature type="domain" description="ABC transporter" evidence="11">
    <location>
        <begin position="680"/>
        <end position="929"/>
    </location>
</feature>
<evidence type="ECO:0000259" key="11">
    <source>
        <dbReference type="PROSITE" id="PS50893"/>
    </source>
</evidence>
<keyword evidence="3" id="KW-0813">Transport</keyword>
<comment type="subcellular location">
    <subcellularLocation>
        <location evidence="1">Membrane</location>
        <topology evidence="1">Multi-pass membrane protein</topology>
    </subcellularLocation>
</comment>
<dbReference type="CDD" id="cd03232">
    <property type="entry name" value="ABCG_PDR_domain2"/>
    <property type="match status" value="1"/>
</dbReference>
<dbReference type="SUPFAM" id="SSF51905">
    <property type="entry name" value="FAD/NAD(P)-binding domain"/>
    <property type="match status" value="1"/>
</dbReference>
<comment type="caution">
    <text evidence="12">The sequence shown here is derived from an EMBL/GenBank/DDBJ whole genome shotgun (WGS) entry which is preliminary data.</text>
</comment>
<dbReference type="InterPro" id="IPR036188">
    <property type="entry name" value="FAD/NAD-bd_sf"/>
</dbReference>
<feature type="region of interest" description="Disordered" evidence="9">
    <location>
        <begin position="964"/>
        <end position="993"/>
    </location>
</feature>
<dbReference type="InterPro" id="IPR003439">
    <property type="entry name" value="ABC_transporter-like_ATP-bd"/>
</dbReference>
<evidence type="ECO:0000256" key="5">
    <source>
        <dbReference type="ARBA" id="ARBA00022741"/>
    </source>
</evidence>
<accession>A0AA39Z5X3</accession>
<keyword evidence="6" id="KW-0067">ATP-binding</keyword>
<dbReference type="Gene3D" id="3.30.9.10">
    <property type="entry name" value="D-Amino Acid Oxidase, subunit A, domain 2"/>
    <property type="match status" value="1"/>
</dbReference>
<dbReference type="GO" id="GO:0016887">
    <property type="term" value="F:ATP hydrolysis activity"/>
    <property type="evidence" value="ECO:0007669"/>
    <property type="project" value="InterPro"/>
</dbReference>
<dbReference type="InterPro" id="IPR027417">
    <property type="entry name" value="P-loop_NTPase"/>
</dbReference>
<dbReference type="Gene3D" id="3.40.50.300">
    <property type="entry name" value="P-loop containing nucleotide triphosphate hydrolases"/>
    <property type="match status" value="3"/>
</dbReference>
<keyword evidence="8 10" id="KW-0472">Membrane</keyword>
<dbReference type="GO" id="GO:0140359">
    <property type="term" value="F:ABC-type transporter activity"/>
    <property type="evidence" value="ECO:0007669"/>
    <property type="project" value="InterPro"/>
</dbReference>
<name>A0AA39Z5X3_9PEZI</name>
<reference evidence="12" key="1">
    <citation type="submission" date="2023-06" db="EMBL/GenBank/DDBJ databases">
        <title>Multi-omics analyses reveal the molecular pathogenesis toolkit of Lasiodiplodia hormozganensis, a cross-kingdom pathogen.</title>
        <authorList>
            <person name="Felix C."/>
            <person name="Meneses R."/>
            <person name="Goncalves M.F.M."/>
            <person name="Tilleman L."/>
            <person name="Duarte A.S."/>
            <person name="Jorrin-Novo J.V."/>
            <person name="Van De Peer Y."/>
            <person name="Deforce D."/>
            <person name="Van Nieuwerburgh F."/>
            <person name="Esteves A.C."/>
            <person name="Alves A."/>
        </authorList>
    </citation>
    <scope>NUCLEOTIDE SEQUENCE</scope>
    <source>
        <strain evidence="12">CBS 339.90</strain>
    </source>
</reference>
<gene>
    <name evidence="12" type="primary">patM</name>
    <name evidence="12" type="ORF">DIS24_g505</name>
</gene>
<proteinExistence type="inferred from homology"/>
<feature type="region of interest" description="Disordered" evidence="9">
    <location>
        <begin position="641"/>
        <end position="667"/>
    </location>
</feature>
<evidence type="ECO:0000256" key="8">
    <source>
        <dbReference type="ARBA" id="ARBA00023136"/>
    </source>
</evidence>